<feature type="compositionally biased region" description="Gly residues" evidence="1">
    <location>
        <begin position="36"/>
        <end position="49"/>
    </location>
</feature>
<name>A0A4D6K949_9EURY</name>
<dbReference type="EMBL" id="CP039375">
    <property type="protein sequence ID" value="QCD64808.1"/>
    <property type="molecule type" value="Genomic_DNA"/>
</dbReference>
<organism evidence="4 5">
    <name type="scientific">Halomicrobium mukohataei</name>
    <dbReference type="NCBI Taxonomy" id="57705"/>
    <lineage>
        <taxon>Archaea</taxon>
        <taxon>Methanobacteriati</taxon>
        <taxon>Methanobacteriota</taxon>
        <taxon>Stenosarchaea group</taxon>
        <taxon>Halobacteria</taxon>
        <taxon>Halobacteriales</taxon>
        <taxon>Haloarculaceae</taxon>
        <taxon>Halomicrobium</taxon>
    </lineage>
</organism>
<feature type="transmembrane region" description="Helical" evidence="2">
    <location>
        <begin position="93"/>
        <end position="114"/>
    </location>
</feature>
<keyword evidence="2" id="KW-0472">Membrane</keyword>
<evidence type="ECO:0000256" key="2">
    <source>
        <dbReference type="SAM" id="Phobius"/>
    </source>
</evidence>
<gene>
    <name evidence="4" type="ORF">E5139_03835</name>
</gene>
<evidence type="ECO:0000259" key="3">
    <source>
        <dbReference type="Pfam" id="PF13559"/>
    </source>
</evidence>
<feature type="compositionally biased region" description="Basic and acidic residues" evidence="1">
    <location>
        <begin position="173"/>
        <end position="182"/>
    </location>
</feature>
<dbReference type="AlphaFoldDB" id="A0A4D6K949"/>
<evidence type="ECO:0000313" key="4">
    <source>
        <dbReference type="EMBL" id="QCD64808.1"/>
    </source>
</evidence>
<feature type="transmembrane region" description="Helical" evidence="2">
    <location>
        <begin position="149"/>
        <end position="169"/>
    </location>
</feature>
<keyword evidence="2" id="KW-1133">Transmembrane helix</keyword>
<evidence type="ECO:0000256" key="1">
    <source>
        <dbReference type="SAM" id="MobiDB-lite"/>
    </source>
</evidence>
<reference evidence="4 5" key="1">
    <citation type="submission" date="2019-04" db="EMBL/GenBank/DDBJ databases">
        <title>Complete genome sequence of Arthrobacter sp. ZXY-2 associated with effective atrazine degradation and salt adaptation.</title>
        <authorList>
            <person name="Zhao X."/>
        </authorList>
    </citation>
    <scope>NUCLEOTIDE SEQUENCE [LARGE SCALE GENOMIC DNA]</scope>
    <source>
        <strain evidence="5">ZP60</strain>
    </source>
</reference>
<protein>
    <submittedName>
        <fullName evidence="4">DUF4129 domain-containing protein</fullName>
    </submittedName>
</protein>
<feature type="transmembrane region" description="Helical" evidence="2">
    <location>
        <begin position="66"/>
        <end position="86"/>
    </location>
</feature>
<reference evidence="4 5" key="2">
    <citation type="submission" date="2019-04" db="EMBL/GenBank/DDBJ databases">
        <authorList>
            <person name="Yang S."/>
            <person name="Wei W."/>
        </authorList>
    </citation>
    <scope>NUCLEOTIDE SEQUENCE [LARGE SCALE GENOMIC DNA]</scope>
    <source>
        <strain evidence="5">ZP60</strain>
    </source>
</reference>
<feature type="domain" description="Protein-glutamine gamma-glutamyltransferase-like C-terminal" evidence="3">
    <location>
        <begin position="218"/>
        <end position="285"/>
    </location>
</feature>
<dbReference type="InterPro" id="IPR025403">
    <property type="entry name" value="TgpA-like_C"/>
</dbReference>
<dbReference type="RefSeq" id="WP_012807640.1">
    <property type="nucleotide sequence ID" value="NZ_CP039375.1"/>
</dbReference>
<proteinExistence type="predicted"/>
<accession>A0A4D6K949</accession>
<feature type="region of interest" description="Disordered" evidence="1">
    <location>
        <begin position="173"/>
        <end position="192"/>
    </location>
</feature>
<dbReference type="Pfam" id="PF13559">
    <property type="entry name" value="DUF4129"/>
    <property type="match status" value="1"/>
</dbReference>
<dbReference type="OMA" id="NEVFRAW"/>
<keyword evidence="2" id="KW-0812">Transmembrane</keyword>
<evidence type="ECO:0000313" key="5">
    <source>
        <dbReference type="Proteomes" id="UP000297053"/>
    </source>
</evidence>
<sequence length="296" mass="31163">MSRDRLRDAALGLLAVVAVALTARTLPTARQREPGGDGAGGAGIGEGGGIPARSTEPLPQLLDVPLLAELIALLAVLFALVALWGLYRHWRALFRVAVPVLVLSLVLAVLLQGVPFDPLPKPSSGGVPATDNVSVGAGGGGSTATEPSVLSIALVVVIAVAVVGVAVAANRRPADRDDRDDRTDPDDDGTRAAVAVGRAAGRAADRIEETAAVDNEVYRAFREMTARLDVADPETTTAREFERVAVESGLSADDVAALTDLFERARYDDYEIDGDDERRAVELLRRIESRYAEGEP</sequence>
<dbReference type="Proteomes" id="UP000297053">
    <property type="component" value="Chromosome"/>
</dbReference>
<feature type="region of interest" description="Disordered" evidence="1">
    <location>
        <begin position="29"/>
        <end position="49"/>
    </location>
</feature>
<dbReference type="KEGG" id="halz:E5139_03835"/>
<dbReference type="GeneID" id="42178038"/>